<feature type="domain" description="ACT" evidence="4">
    <location>
        <begin position="142"/>
        <end position="214"/>
    </location>
</feature>
<evidence type="ECO:0000313" key="5">
    <source>
        <dbReference type="EMBL" id="RCX17196.1"/>
    </source>
</evidence>
<dbReference type="SUPFAM" id="SSF55021">
    <property type="entry name" value="ACT-like"/>
    <property type="match status" value="1"/>
</dbReference>
<dbReference type="PANTHER" id="PTHR43080">
    <property type="entry name" value="CBS DOMAIN-CONTAINING PROTEIN CBSX3, MITOCHONDRIAL"/>
    <property type="match status" value="1"/>
</dbReference>
<protein>
    <submittedName>
        <fullName evidence="5">Acetoin utilization protein AcuB</fullName>
    </submittedName>
</protein>
<comment type="caution">
    <text evidence="5">The sequence shown here is derived from an EMBL/GenBank/DDBJ whole genome shotgun (WGS) entry which is preliminary data.</text>
</comment>
<dbReference type="CDD" id="cd04584">
    <property type="entry name" value="CBS_pair_AcuB_like"/>
    <property type="match status" value="1"/>
</dbReference>
<dbReference type="InterPro" id="IPR045865">
    <property type="entry name" value="ACT-like_dom_sf"/>
</dbReference>
<feature type="domain" description="CBS" evidence="3">
    <location>
        <begin position="81"/>
        <end position="139"/>
    </location>
</feature>
<keyword evidence="1 2" id="KW-0129">CBS domain</keyword>
<proteinExistence type="predicted"/>
<dbReference type="SMART" id="SM00116">
    <property type="entry name" value="CBS"/>
    <property type="match status" value="2"/>
</dbReference>
<dbReference type="Proteomes" id="UP000253034">
    <property type="component" value="Unassembled WGS sequence"/>
</dbReference>
<dbReference type="Pfam" id="PF00571">
    <property type="entry name" value="CBS"/>
    <property type="match status" value="2"/>
</dbReference>
<dbReference type="InterPro" id="IPR000644">
    <property type="entry name" value="CBS_dom"/>
</dbReference>
<dbReference type="PANTHER" id="PTHR43080:SF2">
    <property type="entry name" value="CBS DOMAIN-CONTAINING PROTEIN"/>
    <property type="match status" value="1"/>
</dbReference>
<evidence type="ECO:0000313" key="6">
    <source>
        <dbReference type="Proteomes" id="UP000253034"/>
    </source>
</evidence>
<evidence type="ECO:0000259" key="4">
    <source>
        <dbReference type="PROSITE" id="PS51671"/>
    </source>
</evidence>
<dbReference type="Gene3D" id="3.10.580.10">
    <property type="entry name" value="CBS-domain"/>
    <property type="match status" value="1"/>
</dbReference>
<dbReference type="RefSeq" id="WP_114297431.1">
    <property type="nucleotide sequence ID" value="NZ_QPJT01000008.1"/>
</dbReference>
<dbReference type="InterPro" id="IPR046342">
    <property type="entry name" value="CBS_dom_sf"/>
</dbReference>
<gene>
    <name evidence="5" type="ORF">DFR58_10890</name>
</gene>
<reference evidence="5 6" key="1">
    <citation type="submission" date="2018-07" db="EMBL/GenBank/DDBJ databases">
        <title>Genomic Encyclopedia of Type Strains, Phase IV (KMG-IV): sequencing the most valuable type-strain genomes for metagenomic binning, comparative biology and taxonomic classification.</title>
        <authorList>
            <person name="Goeker M."/>
        </authorList>
    </citation>
    <scope>NUCLEOTIDE SEQUENCE [LARGE SCALE GENOMIC DNA]</scope>
    <source>
        <strain evidence="5 6">DSM 27016</strain>
    </source>
</reference>
<dbReference type="Pfam" id="PF01842">
    <property type="entry name" value="ACT"/>
    <property type="match status" value="1"/>
</dbReference>
<dbReference type="Gene3D" id="3.30.70.260">
    <property type="match status" value="1"/>
</dbReference>
<dbReference type="InterPro" id="IPR002912">
    <property type="entry name" value="ACT_dom"/>
</dbReference>
<keyword evidence="6" id="KW-1185">Reference proteome</keyword>
<evidence type="ECO:0000256" key="1">
    <source>
        <dbReference type="ARBA" id="ARBA00023122"/>
    </source>
</evidence>
<dbReference type="SUPFAM" id="SSF54631">
    <property type="entry name" value="CBS-domain pair"/>
    <property type="match status" value="1"/>
</dbReference>
<dbReference type="OrthoDB" id="9802114at2"/>
<evidence type="ECO:0000259" key="3">
    <source>
        <dbReference type="PROSITE" id="PS51371"/>
    </source>
</evidence>
<dbReference type="InterPro" id="IPR051257">
    <property type="entry name" value="Diverse_CBS-Domain"/>
</dbReference>
<dbReference type="PROSITE" id="PS51671">
    <property type="entry name" value="ACT"/>
    <property type="match status" value="1"/>
</dbReference>
<accession>A0A369B9G4</accession>
<feature type="domain" description="CBS" evidence="3">
    <location>
        <begin position="7"/>
        <end position="63"/>
    </location>
</feature>
<dbReference type="PROSITE" id="PS51371">
    <property type="entry name" value="CBS"/>
    <property type="match status" value="2"/>
</dbReference>
<sequence length="215" mass="23774">MYVKNRMTSNPYTVSPDSTIAEALELMRRNKVRRLPVIKAGRLAGIVTEREMLEVSPSKATTLSIFEMNYLLSKTKVSSVMTKDVITVDPDTLLEEAARIMRENTISSLPVMEGQELVGIITETDIFDAFIEMMGLRDTGTRISLEVEDAPGILAKVTQVIKEFGVNITHIAIYGGEGGIREVVIRVNTLNVDEMLKALEGHGYRVASVLKNENG</sequence>
<organism evidence="5 6">
    <name type="scientific">Anaerobacterium chartisolvens</name>
    <dbReference type="NCBI Taxonomy" id="1297424"/>
    <lineage>
        <taxon>Bacteria</taxon>
        <taxon>Bacillati</taxon>
        <taxon>Bacillota</taxon>
        <taxon>Clostridia</taxon>
        <taxon>Eubacteriales</taxon>
        <taxon>Oscillospiraceae</taxon>
        <taxon>Anaerobacterium</taxon>
    </lineage>
</organism>
<name>A0A369B9G4_9FIRM</name>
<dbReference type="AlphaFoldDB" id="A0A369B9G4"/>
<dbReference type="EMBL" id="QPJT01000008">
    <property type="protein sequence ID" value="RCX17196.1"/>
    <property type="molecule type" value="Genomic_DNA"/>
</dbReference>
<evidence type="ECO:0000256" key="2">
    <source>
        <dbReference type="PROSITE-ProRule" id="PRU00703"/>
    </source>
</evidence>